<feature type="domain" description="Fibrinogen C-terminal" evidence="1">
    <location>
        <begin position="14"/>
        <end position="141"/>
    </location>
</feature>
<protein>
    <recommendedName>
        <fullName evidence="1">Fibrinogen C-terminal domain-containing protein</fullName>
    </recommendedName>
</protein>
<reference evidence="2 3" key="1">
    <citation type="submission" date="2024-02" db="EMBL/GenBank/DDBJ databases">
        <title>Chromosome-scale genome assembly of the rough periwinkle Littorina saxatilis.</title>
        <authorList>
            <person name="De Jode A."/>
            <person name="Faria R."/>
            <person name="Formenti G."/>
            <person name="Sims Y."/>
            <person name="Smith T.P."/>
            <person name="Tracey A."/>
            <person name="Wood J.M.D."/>
            <person name="Zagrodzka Z.B."/>
            <person name="Johannesson K."/>
            <person name="Butlin R.K."/>
            <person name="Leder E.H."/>
        </authorList>
    </citation>
    <scope>NUCLEOTIDE SEQUENCE [LARGE SCALE GENOMIC DNA]</scope>
    <source>
        <strain evidence="2">Snail1</strain>
        <tissue evidence="2">Muscle</tissue>
    </source>
</reference>
<accession>A0AAN9AM16</accession>
<organism evidence="2 3">
    <name type="scientific">Littorina saxatilis</name>
    <dbReference type="NCBI Taxonomy" id="31220"/>
    <lineage>
        <taxon>Eukaryota</taxon>
        <taxon>Metazoa</taxon>
        <taxon>Spiralia</taxon>
        <taxon>Lophotrochozoa</taxon>
        <taxon>Mollusca</taxon>
        <taxon>Gastropoda</taxon>
        <taxon>Caenogastropoda</taxon>
        <taxon>Littorinimorpha</taxon>
        <taxon>Littorinoidea</taxon>
        <taxon>Littorinidae</taxon>
        <taxon>Littorina</taxon>
    </lineage>
</organism>
<dbReference type="InterPro" id="IPR050373">
    <property type="entry name" value="Fibrinogen_C-term_domain"/>
</dbReference>
<dbReference type="InterPro" id="IPR002181">
    <property type="entry name" value="Fibrinogen_a/b/g_C_dom"/>
</dbReference>
<dbReference type="SUPFAM" id="SSF56496">
    <property type="entry name" value="Fibrinogen C-terminal domain-like"/>
    <property type="match status" value="1"/>
</dbReference>
<sequence length="176" mass="19523">MKYGGITFLIKKNSLSLPLNWSAFKAGFGDNLNVVPDSENYFIGMDNLYFVTSQPPNNVHFIFRGVGTFVSAFYDNFAVGDEASSYDLSYSRFFTIQKGKYSRTETAVDGFQNATAPIKFATGDRNQGCAIDGPGWYGVNCLGSSPFAGIWPTESGEIRFTGVEIALVRTWEFYQN</sequence>
<dbReference type="PANTHER" id="PTHR19143:SF263">
    <property type="entry name" value="FIBRINOGEN-LIKE PROTEIN 1"/>
    <property type="match status" value="1"/>
</dbReference>
<evidence type="ECO:0000313" key="2">
    <source>
        <dbReference type="EMBL" id="KAK7089393.1"/>
    </source>
</evidence>
<dbReference type="Pfam" id="PF00147">
    <property type="entry name" value="Fibrinogen_C"/>
    <property type="match status" value="1"/>
</dbReference>
<dbReference type="Proteomes" id="UP001374579">
    <property type="component" value="Unassembled WGS sequence"/>
</dbReference>
<gene>
    <name evidence="2" type="ORF">V1264_024275</name>
</gene>
<evidence type="ECO:0000259" key="1">
    <source>
        <dbReference type="Pfam" id="PF00147"/>
    </source>
</evidence>
<dbReference type="EMBL" id="JBAMIC010001925">
    <property type="protein sequence ID" value="KAK7089393.1"/>
    <property type="molecule type" value="Genomic_DNA"/>
</dbReference>
<dbReference type="PANTHER" id="PTHR19143">
    <property type="entry name" value="FIBRINOGEN/TENASCIN/ANGIOPOEITIN"/>
    <property type="match status" value="1"/>
</dbReference>
<proteinExistence type="predicted"/>
<evidence type="ECO:0000313" key="3">
    <source>
        <dbReference type="Proteomes" id="UP001374579"/>
    </source>
</evidence>
<dbReference type="GO" id="GO:0050776">
    <property type="term" value="P:regulation of immune response"/>
    <property type="evidence" value="ECO:0007669"/>
    <property type="project" value="TreeGrafter"/>
</dbReference>
<name>A0AAN9AM16_9CAEN</name>
<dbReference type="GO" id="GO:0005615">
    <property type="term" value="C:extracellular space"/>
    <property type="evidence" value="ECO:0007669"/>
    <property type="project" value="TreeGrafter"/>
</dbReference>
<comment type="caution">
    <text evidence="2">The sequence shown here is derived from an EMBL/GenBank/DDBJ whole genome shotgun (WGS) entry which is preliminary data.</text>
</comment>
<keyword evidence="3" id="KW-1185">Reference proteome</keyword>
<dbReference type="Gene3D" id="3.90.215.10">
    <property type="entry name" value="Gamma Fibrinogen, chain A, domain 1"/>
    <property type="match status" value="1"/>
</dbReference>
<dbReference type="AlphaFoldDB" id="A0AAN9AM16"/>
<dbReference type="InterPro" id="IPR014716">
    <property type="entry name" value="Fibrinogen_a/b/g_C_1"/>
</dbReference>
<dbReference type="InterPro" id="IPR036056">
    <property type="entry name" value="Fibrinogen-like_C"/>
</dbReference>